<dbReference type="Gene3D" id="2.40.160.180">
    <property type="entry name" value="Carbohydrate-selective porin OprB"/>
    <property type="match status" value="1"/>
</dbReference>
<name>A0AAN1FHT8_9VIBR</name>
<gene>
    <name evidence="3" type="ORF">BSZ05_14435</name>
</gene>
<evidence type="ECO:0000313" key="3">
    <source>
        <dbReference type="EMBL" id="ASI90889.1"/>
    </source>
</evidence>
<evidence type="ECO:0000256" key="2">
    <source>
        <dbReference type="RuleBase" id="RU363072"/>
    </source>
</evidence>
<dbReference type="InterPro" id="IPR038673">
    <property type="entry name" value="OprB_sf"/>
</dbReference>
<dbReference type="Pfam" id="PF04966">
    <property type="entry name" value="OprB"/>
    <property type="match status" value="1"/>
</dbReference>
<protein>
    <submittedName>
        <fullName evidence="3">Porin</fullName>
    </submittedName>
</protein>
<dbReference type="InterPro" id="IPR052932">
    <property type="entry name" value="OprB_Porin"/>
</dbReference>
<dbReference type="EMBL" id="CP018308">
    <property type="protein sequence ID" value="ASI90889.1"/>
    <property type="molecule type" value="Genomic_DNA"/>
</dbReference>
<reference evidence="4" key="1">
    <citation type="submission" date="2016-12" db="EMBL/GenBank/DDBJ databases">
        <title>Comparative genomic analysis reveals the diversity, evolution, and environmental adaptation strategies of the genus Vibrio.</title>
        <authorList>
            <person name="Lin H."/>
            <person name="Wang X."/>
            <person name="Zhang X.-H."/>
        </authorList>
    </citation>
    <scope>NUCLEOTIDE SEQUENCE [LARGE SCALE GENOMIC DNA]</scope>
    <source>
        <strain evidence="4">QT6D1</strain>
    </source>
</reference>
<comment type="similarity">
    <text evidence="1 2">Belongs to the OprB family.</text>
</comment>
<feature type="signal peptide" evidence="2">
    <location>
        <begin position="1"/>
        <end position="26"/>
    </location>
</feature>
<keyword evidence="2" id="KW-0732">Signal</keyword>
<evidence type="ECO:0000256" key="1">
    <source>
        <dbReference type="ARBA" id="ARBA00008769"/>
    </source>
</evidence>
<feature type="chain" id="PRO_5042671825" evidence="2">
    <location>
        <begin position="27"/>
        <end position="422"/>
    </location>
</feature>
<evidence type="ECO:0000313" key="4">
    <source>
        <dbReference type="Proteomes" id="UP000197092"/>
    </source>
</evidence>
<dbReference type="PANTHER" id="PTHR37944">
    <property type="entry name" value="PORIN B"/>
    <property type="match status" value="1"/>
</dbReference>
<dbReference type="KEGG" id="vsh:BSZ05_14435"/>
<dbReference type="InterPro" id="IPR007049">
    <property type="entry name" value="Carb-sel_porin_OprB"/>
</dbReference>
<dbReference type="GO" id="GO:0008643">
    <property type="term" value="P:carbohydrate transport"/>
    <property type="evidence" value="ECO:0007669"/>
    <property type="project" value="InterPro"/>
</dbReference>
<dbReference type="GO" id="GO:0015288">
    <property type="term" value="F:porin activity"/>
    <property type="evidence" value="ECO:0007669"/>
    <property type="project" value="InterPro"/>
</dbReference>
<proteinExistence type="inferred from homology"/>
<dbReference type="PANTHER" id="PTHR37944:SF1">
    <property type="entry name" value="PORIN B"/>
    <property type="match status" value="1"/>
</dbReference>
<sequence length="422" mass="45601">MMTKTLLSSVALAAIFASLVPKIAIGADFGSPDSVDNTLKTKPTPKLNWRESLEQNQNLTFGLDYQSLGLRASDTVTGGENNAAAGVFRFYGSWNLVGLDSGNVGGLVWKVEHRHKYTDLSPKEFSFIGNVTPSLPDGVGYVGMIGPAYSDQGSRLTNLYWKQKLNQGRTSLMLGYLDTTDYVDTYALASPWTGFTNLAFSTGGGAIGLPDDGVLGLAVGHMLTDNFYLIGGVADANGDSSDPFDSFFDDSKLFTTLEFGWTASQEQIYTDNVHVTAWNIDGGTRHNLSTITLPDGSTTYSDQNGRGINFSASYFATAQLMPYIRGGFSSGDVALYDTSISAGIGYFGLGNATSNLGFAVNWSEVNEAFGSGLDNQITSELYYNWAVNDYIQVTPDLQYIKNPAFSDKDSTWIIGLRLRVAI</sequence>
<dbReference type="AlphaFoldDB" id="A0AAN1FHT8"/>
<organism evidence="3 4">
    <name type="scientific">Vibrio mediterranei</name>
    <dbReference type="NCBI Taxonomy" id="689"/>
    <lineage>
        <taxon>Bacteria</taxon>
        <taxon>Pseudomonadati</taxon>
        <taxon>Pseudomonadota</taxon>
        <taxon>Gammaproteobacteria</taxon>
        <taxon>Vibrionales</taxon>
        <taxon>Vibrionaceae</taxon>
        <taxon>Vibrio</taxon>
    </lineage>
</organism>
<accession>A0AAN1FHT8</accession>
<dbReference type="GO" id="GO:0016020">
    <property type="term" value="C:membrane"/>
    <property type="evidence" value="ECO:0007669"/>
    <property type="project" value="InterPro"/>
</dbReference>
<dbReference type="Proteomes" id="UP000197092">
    <property type="component" value="Chromosome 1"/>
</dbReference>